<dbReference type="PANTHER" id="PTHR43507:SF20">
    <property type="entry name" value="NADH-UBIQUINONE OXIDOREDUCTASE CHAIN 4"/>
    <property type="match status" value="1"/>
</dbReference>
<keyword evidence="9" id="KW-1278">Translocase</keyword>
<dbReference type="GO" id="GO:0048039">
    <property type="term" value="F:ubiquinone binding"/>
    <property type="evidence" value="ECO:0007669"/>
    <property type="project" value="TreeGrafter"/>
</dbReference>
<evidence type="ECO:0000256" key="15">
    <source>
        <dbReference type="ARBA" id="ARBA00023136"/>
    </source>
</evidence>
<dbReference type="EC" id="7.1.1.2" evidence="4 17"/>
<dbReference type="InterPro" id="IPR000260">
    <property type="entry name" value="NADH4_N"/>
</dbReference>
<feature type="transmembrane region" description="Helical" evidence="17">
    <location>
        <begin position="226"/>
        <end position="245"/>
    </location>
</feature>
<feature type="transmembrane region" description="Helical" evidence="17">
    <location>
        <begin position="56"/>
        <end position="74"/>
    </location>
</feature>
<keyword evidence="10 17" id="KW-0249">Electron transport</keyword>
<evidence type="ECO:0000256" key="17">
    <source>
        <dbReference type="RuleBase" id="RU003297"/>
    </source>
</evidence>
<dbReference type="AlphaFoldDB" id="D6RR68"/>
<dbReference type="NCBIfam" id="TIGR01972">
    <property type="entry name" value="NDH_I_M"/>
    <property type="match status" value="1"/>
</dbReference>
<evidence type="ECO:0000256" key="18">
    <source>
        <dbReference type="SAM" id="SignalP"/>
    </source>
</evidence>
<keyword evidence="18" id="KW-0732">Signal</keyword>
<evidence type="ECO:0000256" key="6">
    <source>
        <dbReference type="ARBA" id="ARBA00022448"/>
    </source>
</evidence>
<feature type="transmembrane region" description="Helical" evidence="17">
    <location>
        <begin position="120"/>
        <end position="138"/>
    </location>
</feature>
<feature type="transmembrane region" description="Helical" evidence="17">
    <location>
        <begin position="309"/>
        <end position="330"/>
    </location>
</feature>
<evidence type="ECO:0000259" key="20">
    <source>
        <dbReference type="Pfam" id="PF01059"/>
    </source>
</evidence>
<dbReference type="CTD" id="4538"/>
<evidence type="ECO:0000256" key="10">
    <source>
        <dbReference type="ARBA" id="ARBA00022982"/>
    </source>
</evidence>
<dbReference type="GO" id="GO:0031966">
    <property type="term" value="C:mitochondrial membrane"/>
    <property type="evidence" value="ECO:0007669"/>
    <property type="project" value="UniProtKB-SubCell"/>
</dbReference>
<evidence type="ECO:0000256" key="2">
    <source>
        <dbReference type="ARBA" id="ARBA00004225"/>
    </source>
</evidence>
<feature type="chain" id="PRO_5003087899" description="NADH-ubiquinone oxidoreductase chain 4" evidence="18">
    <location>
        <begin position="19"/>
        <end position="458"/>
    </location>
</feature>
<comment type="function">
    <text evidence="17">Core subunit of the mitochondrial membrane respiratory chain NADH dehydrogenase (Complex I) which catalyzes electron transfer from NADH through the respiratory chain, using ubiquinone as an electron acceptor. Essential for the catalytic activity and assembly of complex I.</text>
</comment>
<dbReference type="Pfam" id="PF00361">
    <property type="entry name" value="Proton_antipo_M"/>
    <property type="match status" value="1"/>
</dbReference>
<name>D6RR68_9SAUR</name>
<feature type="transmembrane region" description="Helical" evidence="17">
    <location>
        <begin position="389"/>
        <end position="411"/>
    </location>
</feature>
<evidence type="ECO:0000256" key="9">
    <source>
        <dbReference type="ARBA" id="ARBA00022967"/>
    </source>
</evidence>
<feature type="transmembrane region" description="Helical" evidence="17">
    <location>
        <begin position="150"/>
        <end position="168"/>
    </location>
</feature>
<evidence type="ECO:0000256" key="13">
    <source>
        <dbReference type="ARBA" id="ARBA00023075"/>
    </source>
</evidence>
<evidence type="ECO:0000256" key="7">
    <source>
        <dbReference type="ARBA" id="ARBA00022660"/>
    </source>
</evidence>
<dbReference type="InterPro" id="IPR001750">
    <property type="entry name" value="ND/Mrp_TM"/>
</dbReference>
<dbReference type="RefSeq" id="YP_003668007.1">
    <property type="nucleotide sequence ID" value="NC_014182.1"/>
</dbReference>
<comment type="function">
    <text evidence="1">Core subunit of the mitochondrial membrane respiratory chain NADH dehydrogenase (Complex I) that is believed to belong to the minimal assembly required for catalysis. Complex I functions in the transfer of electrons from NADH to the respiratory chain. The immediate electron acceptor for the enzyme is believed to be ubiquinone.</text>
</comment>
<keyword evidence="14 17" id="KW-0496">Mitochondrion</keyword>
<dbReference type="GO" id="GO:0042773">
    <property type="term" value="P:ATP synthesis coupled electron transport"/>
    <property type="evidence" value="ECO:0007669"/>
    <property type="project" value="InterPro"/>
</dbReference>
<geneLocation type="mitochondrion" evidence="21"/>
<evidence type="ECO:0000256" key="16">
    <source>
        <dbReference type="ARBA" id="ARBA00049551"/>
    </source>
</evidence>
<dbReference type="GO" id="GO:0015990">
    <property type="term" value="P:electron transport coupled proton transport"/>
    <property type="evidence" value="ECO:0007669"/>
    <property type="project" value="TreeGrafter"/>
</dbReference>
<dbReference type="PRINTS" id="PR01437">
    <property type="entry name" value="NUOXDRDTASE4"/>
</dbReference>
<protein>
    <recommendedName>
        <fullName evidence="5 17">NADH-ubiquinone oxidoreductase chain 4</fullName>
        <ecNumber evidence="4 17">7.1.1.2</ecNumber>
    </recommendedName>
</protein>
<dbReference type="InterPro" id="IPR010227">
    <property type="entry name" value="NADH_Q_OxRdtase_chainM/4"/>
</dbReference>
<proteinExistence type="inferred from homology"/>
<evidence type="ECO:0000256" key="12">
    <source>
        <dbReference type="ARBA" id="ARBA00023027"/>
    </source>
</evidence>
<dbReference type="InterPro" id="IPR003918">
    <property type="entry name" value="NADH_UbQ_OxRdtase"/>
</dbReference>
<comment type="catalytic activity">
    <reaction evidence="16 17">
        <text>a ubiquinone + NADH + 5 H(+)(in) = a ubiquinol + NAD(+) + 4 H(+)(out)</text>
        <dbReference type="Rhea" id="RHEA:29091"/>
        <dbReference type="Rhea" id="RHEA-COMP:9565"/>
        <dbReference type="Rhea" id="RHEA-COMP:9566"/>
        <dbReference type="ChEBI" id="CHEBI:15378"/>
        <dbReference type="ChEBI" id="CHEBI:16389"/>
        <dbReference type="ChEBI" id="CHEBI:17976"/>
        <dbReference type="ChEBI" id="CHEBI:57540"/>
        <dbReference type="ChEBI" id="CHEBI:57945"/>
        <dbReference type="EC" id="7.1.1.2"/>
    </reaction>
</comment>
<dbReference type="EMBL" id="AB114447">
    <property type="protein sequence ID" value="BAJ08056.1"/>
    <property type="molecule type" value="Genomic_DNA"/>
</dbReference>
<accession>D6RR68</accession>
<dbReference type="Pfam" id="PF01059">
    <property type="entry name" value="Oxidored_q5_N"/>
    <property type="match status" value="1"/>
</dbReference>
<keyword evidence="12 17" id="KW-0520">NAD</keyword>
<dbReference type="GO" id="GO:0008137">
    <property type="term" value="F:NADH dehydrogenase (ubiquinone) activity"/>
    <property type="evidence" value="ECO:0007669"/>
    <property type="project" value="UniProtKB-UniRule"/>
</dbReference>
<feature type="transmembrane region" description="Helical" evidence="17">
    <location>
        <begin position="351"/>
        <end position="369"/>
    </location>
</feature>
<comment type="similarity">
    <text evidence="3 17">Belongs to the complex I subunit 4 family.</text>
</comment>
<dbReference type="GeneID" id="9295408"/>
<evidence type="ECO:0000259" key="19">
    <source>
        <dbReference type="Pfam" id="PF00361"/>
    </source>
</evidence>
<dbReference type="GO" id="GO:0003954">
    <property type="term" value="F:NADH dehydrogenase activity"/>
    <property type="evidence" value="ECO:0007669"/>
    <property type="project" value="TreeGrafter"/>
</dbReference>
<dbReference type="PANTHER" id="PTHR43507">
    <property type="entry name" value="NADH-UBIQUINONE OXIDOREDUCTASE CHAIN 4"/>
    <property type="match status" value="1"/>
</dbReference>
<keyword evidence="11 17" id="KW-1133">Transmembrane helix</keyword>
<sequence>MLKIILPTLLLAPTAALAKKNTLFIAFTSYSMILATMSLKLLHNPMMLNHMHLNNYMFVDSISAPLLVLSYWLLPMMALASQNHLKNEATIRKRIFLLLLALLQTSLALCLTATELFLFYISFEATLIPTLALITRWGSQMNRLTAGTYLMFYTLTSSLPMLMAIITIHNQMGHSNLVLMAMLKTSPLPTYSANLTWLAFMAAFLVKMPMYGVHLWLPKAHVEAPIAGSMVLAAMLLKLGGYGIMRIAPTIHPTTNLYYPLMALSLWGSIMTGLICLRQTDLKSLIAYSSVGHMASVIIATLMQTPWSTSGAMILMIAHGITSSMMFCLAHMTYERTNTRIMMSMRGLQSISPMMSMFWLAAILANMALPPTINLMGELMIITSAMNWATPTIILTGTATLITAIYSMHLFKATQQGKLPKDMLIHPPHTREYLLLTMHLAATALLTINPQLISGPIP</sequence>
<evidence type="ECO:0000256" key="11">
    <source>
        <dbReference type="ARBA" id="ARBA00022989"/>
    </source>
</evidence>
<gene>
    <name evidence="21" type="primary">ND4</name>
</gene>
<evidence type="ECO:0000256" key="8">
    <source>
        <dbReference type="ARBA" id="ARBA00022692"/>
    </source>
</evidence>
<evidence type="ECO:0000313" key="21">
    <source>
        <dbReference type="EMBL" id="BAJ08056.1"/>
    </source>
</evidence>
<feature type="transmembrane region" description="Helical" evidence="17">
    <location>
        <begin position="188"/>
        <end position="206"/>
    </location>
</feature>
<keyword evidence="8 17" id="KW-0812">Transmembrane</keyword>
<reference evidence="21" key="1">
    <citation type="journal article" date="2010" name="BMC Evol. Biol.">
        <title>Mitochondrial genomes of acrodont lizards: timing of gene rearrangements and phylogenetic and biogeographic implications.</title>
        <authorList>
            <person name="Okajima Y."/>
            <person name="Kumazawa Y."/>
        </authorList>
    </citation>
    <scope>NUCLEOTIDE SEQUENCE</scope>
</reference>
<evidence type="ECO:0000256" key="14">
    <source>
        <dbReference type="ARBA" id="ARBA00023128"/>
    </source>
</evidence>
<feature type="transmembrane region" description="Helical" evidence="17">
    <location>
        <begin position="257"/>
        <end position="277"/>
    </location>
</feature>
<feature type="domain" description="NADH:ubiquinone oxidoreductase chain 4 N-terminal" evidence="20">
    <location>
        <begin position="1"/>
        <end position="109"/>
    </location>
</feature>
<comment type="subcellular location">
    <subcellularLocation>
        <location evidence="2 17">Mitochondrion membrane</location>
        <topology evidence="2 17">Multi-pass membrane protein</topology>
    </subcellularLocation>
</comment>
<feature type="signal peptide" evidence="18">
    <location>
        <begin position="1"/>
        <end position="18"/>
    </location>
</feature>
<feature type="transmembrane region" description="Helical" evidence="17">
    <location>
        <begin position="95"/>
        <end position="114"/>
    </location>
</feature>
<evidence type="ECO:0000256" key="1">
    <source>
        <dbReference type="ARBA" id="ARBA00003257"/>
    </source>
</evidence>
<keyword evidence="6 17" id="KW-0813">Transport</keyword>
<feature type="transmembrane region" description="Helical" evidence="17">
    <location>
        <begin position="284"/>
        <end position="303"/>
    </location>
</feature>
<evidence type="ECO:0000256" key="4">
    <source>
        <dbReference type="ARBA" id="ARBA00012944"/>
    </source>
</evidence>
<keyword evidence="15 17" id="KW-0472">Membrane</keyword>
<organism evidence="21">
    <name type="scientific">Uromastyx benti</name>
    <name type="common">Yemeni spiny-tailed lizard</name>
    <dbReference type="NCBI Taxonomy" id="236742"/>
    <lineage>
        <taxon>Eukaryota</taxon>
        <taxon>Metazoa</taxon>
        <taxon>Chordata</taxon>
        <taxon>Craniata</taxon>
        <taxon>Vertebrata</taxon>
        <taxon>Euteleostomi</taxon>
        <taxon>Lepidosauria</taxon>
        <taxon>Squamata</taxon>
        <taxon>Bifurcata</taxon>
        <taxon>Unidentata</taxon>
        <taxon>Episquamata</taxon>
        <taxon>Toxicofera</taxon>
        <taxon>Iguania</taxon>
        <taxon>Acrodonta</taxon>
        <taxon>Agamidae</taxon>
        <taxon>Uromastycinae</taxon>
        <taxon>Uromastyx</taxon>
    </lineage>
</organism>
<feature type="domain" description="NADH:quinone oxidoreductase/Mrp antiporter transmembrane" evidence="19">
    <location>
        <begin position="113"/>
        <end position="403"/>
    </location>
</feature>
<evidence type="ECO:0000256" key="5">
    <source>
        <dbReference type="ARBA" id="ARBA00021006"/>
    </source>
</evidence>
<keyword evidence="7 17" id="KW-0679">Respiratory chain</keyword>
<keyword evidence="13 17" id="KW-0830">Ubiquinone</keyword>
<evidence type="ECO:0000256" key="3">
    <source>
        <dbReference type="ARBA" id="ARBA00009025"/>
    </source>
</evidence>
<feature type="transmembrane region" description="Helical" evidence="17">
    <location>
        <begin position="432"/>
        <end position="453"/>
    </location>
</feature>